<evidence type="ECO:0000256" key="1">
    <source>
        <dbReference type="SAM" id="MobiDB-lite"/>
    </source>
</evidence>
<dbReference type="Proteomes" id="UP000762253">
    <property type="component" value="Unassembled WGS sequence"/>
</dbReference>
<organism evidence="3 4">
    <name type="scientific">Brasilonema octagenarum UFV-OR1</name>
    <dbReference type="NCBI Taxonomy" id="417115"/>
    <lineage>
        <taxon>Bacteria</taxon>
        <taxon>Bacillati</taxon>
        <taxon>Cyanobacteriota</taxon>
        <taxon>Cyanophyceae</taxon>
        <taxon>Nostocales</taxon>
        <taxon>Scytonemataceae</taxon>
        <taxon>Brasilonema</taxon>
        <taxon>Octagenarum group</taxon>
    </lineage>
</organism>
<keyword evidence="2" id="KW-0732">Signal</keyword>
<feature type="compositionally biased region" description="Polar residues" evidence="1">
    <location>
        <begin position="35"/>
        <end position="74"/>
    </location>
</feature>
<feature type="compositionally biased region" description="Polar residues" evidence="1">
    <location>
        <begin position="81"/>
        <end position="105"/>
    </location>
</feature>
<name>A0ABX1M321_9CYAN</name>
<feature type="chain" id="PRO_5046325298" evidence="2">
    <location>
        <begin position="25"/>
        <end position="111"/>
    </location>
</feature>
<accession>A0ABX1M321</accession>
<dbReference type="EMBL" id="QMEC01000025">
    <property type="protein sequence ID" value="NMF62887.1"/>
    <property type="molecule type" value="Genomic_DNA"/>
</dbReference>
<proteinExistence type="predicted"/>
<gene>
    <name evidence="3" type="ORF">DP115_08895</name>
</gene>
<evidence type="ECO:0000313" key="3">
    <source>
        <dbReference type="EMBL" id="NMF62887.1"/>
    </source>
</evidence>
<keyword evidence="4" id="KW-1185">Reference proteome</keyword>
<feature type="region of interest" description="Disordered" evidence="1">
    <location>
        <begin position="35"/>
        <end position="111"/>
    </location>
</feature>
<evidence type="ECO:0000256" key="2">
    <source>
        <dbReference type="SAM" id="SignalP"/>
    </source>
</evidence>
<comment type="caution">
    <text evidence="3">The sequence shown here is derived from an EMBL/GenBank/DDBJ whole genome shotgun (WGS) entry which is preliminary data.</text>
</comment>
<reference evidence="3 4" key="1">
    <citation type="submission" date="2018-06" db="EMBL/GenBank/DDBJ databases">
        <title>Comparative genomics of Brasilonema spp. strains.</title>
        <authorList>
            <person name="Alvarenga D.O."/>
            <person name="Fiore M.F."/>
            <person name="Varani A.M."/>
        </authorList>
    </citation>
    <scope>NUCLEOTIDE SEQUENCE [LARGE SCALE GENOMIC DNA]</scope>
    <source>
        <strain evidence="3 4">UFV-OR1</strain>
    </source>
</reference>
<feature type="signal peptide" evidence="2">
    <location>
        <begin position="1"/>
        <end position="24"/>
    </location>
</feature>
<evidence type="ECO:0000313" key="4">
    <source>
        <dbReference type="Proteomes" id="UP000762253"/>
    </source>
</evidence>
<protein>
    <submittedName>
        <fullName evidence="3">Uncharacterized protein</fullName>
    </submittedName>
</protein>
<sequence>MVKKTLTLGLLVAAVMVIPTVAFAGEAVTRQEINQNSTVGGENSRVNQAADQYSIQQKTGHPRSGRQNANQRIDQNAAARDNSNVDQYASQKSEQLQRNRQNRGSSIPYRR</sequence>
<dbReference type="RefSeq" id="WP_169264488.1">
    <property type="nucleotide sequence ID" value="NZ_QMEC01000025.1"/>
</dbReference>